<keyword evidence="4" id="KW-0808">Transferase</keyword>
<keyword evidence="13" id="KW-1185">Reference proteome</keyword>
<evidence type="ECO:0000256" key="6">
    <source>
        <dbReference type="ARBA" id="ARBA00022777"/>
    </source>
</evidence>
<keyword evidence="10" id="KW-1133">Transmembrane helix</keyword>
<evidence type="ECO:0000256" key="9">
    <source>
        <dbReference type="SAM" id="MobiDB-lite"/>
    </source>
</evidence>
<dbReference type="InterPro" id="IPR003594">
    <property type="entry name" value="HATPase_dom"/>
</dbReference>
<protein>
    <recommendedName>
        <fullName evidence="2">histidine kinase</fullName>
        <ecNumber evidence="2">2.7.13.3</ecNumber>
    </recommendedName>
</protein>
<name>A0A841I4C6_9DEIO</name>
<dbReference type="GO" id="GO:0000156">
    <property type="term" value="F:phosphorelay response regulator activity"/>
    <property type="evidence" value="ECO:0007669"/>
    <property type="project" value="TreeGrafter"/>
</dbReference>
<evidence type="ECO:0000313" key="13">
    <source>
        <dbReference type="Proteomes" id="UP000569951"/>
    </source>
</evidence>
<dbReference type="Proteomes" id="UP000569951">
    <property type="component" value="Unassembled WGS sequence"/>
</dbReference>
<reference evidence="12 13" key="1">
    <citation type="submission" date="2020-08" db="EMBL/GenBank/DDBJ databases">
        <title>Genomic Encyclopedia of Type Strains, Phase IV (KMG-IV): sequencing the most valuable type-strain genomes for metagenomic binning, comparative biology and taxonomic classification.</title>
        <authorList>
            <person name="Goeker M."/>
        </authorList>
    </citation>
    <scope>NUCLEOTIDE SEQUENCE [LARGE SCALE GENOMIC DNA]</scope>
    <source>
        <strain evidence="12 13">DSM 21458</strain>
    </source>
</reference>
<dbReference type="RefSeq" id="WP_183987599.1">
    <property type="nucleotide sequence ID" value="NZ_JACHHG010000008.1"/>
</dbReference>
<dbReference type="SUPFAM" id="SSF55874">
    <property type="entry name" value="ATPase domain of HSP90 chaperone/DNA topoisomerase II/histidine kinase"/>
    <property type="match status" value="1"/>
</dbReference>
<proteinExistence type="predicted"/>
<dbReference type="AlphaFoldDB" id="A0A841I4C6"/>
<evidence type="ECO:0000256" key="5">
    <source>
        <dbReference type="ARBA" id="ARBA00022741"/>
    </source>
</evidence>
<dbReference type="InterPro" id="IPR036097">
    <property type="entry name" value="HisK_dim/P_sf"/>
</dbReference>
<dbReference type="Gene3D" id="1.10.287.130">
    <property type="match status" value="1"/>
</dbReference>
<keyword evidence="7" id="KW-0067">ATP-binding</keyword>
<evidence type="ECO:0000256" key="3">
    <source>
        <dbReference type="ARBA" id="ARBA00022553"/>
    </source>
</evidence>
<dbReference type="InterPro" id="IPR050351">
    <property type="entry name" value="BphY/WalK/GraS-like"/>
</dbReference>
<dbReference type="PANTHER" id="PTHR42878:SF7">
    <property type="entry name" value="SENSOR HISTIDINE KINASE GLRK"/>
    <property type="match status" value="1"/>
</dbReference>
<keyword evidence="3" id="KW-0597">Phosphoprotein</keyword>
<evidence type="ECO:0000256" key="10">
    <source>
        <dbReference type="SAM" id="Phobius"/>
    </source>
</evidence>
<dbReference type="InterPro" id="IPR005467">
    <property type="entry name" value="His_kinase_dom"/>
</dbReference>
<feature type="transmembrane region" description="Helical" evidence="10">
    <location>
        <begin position="12"/>
        <end position="31"/>
    </location>
</feature>
<evidence type="ECO:0000256" key="2">
    <source>
        <dbReference type="ARBA" id="ARBA00012438"/>
    </source>
</evidence>
<dbReference type="PANTHER" id="PTHR42878">
    <property type="entry name" value="TWO-COMPONENT HISTIDINE KINASE"/>
    <property type="match status" value="1"/>
</dbReference>
<dbReference type="EMBL" id="JACHHG010000008">
    <property type="protein sequence ID" value="MBB6098842.1"/>
    <property type="molecule type" value="Genomic_DNA"/>
</dbReference>
<dbReference type="EC" id="2.7.13.3" evidence="2"/>
<keyword evidence="10" id="KW-0812">Transmembrane</keyword>
<dbReference type="GO" id="GO:0005524">
    <property type="term" value="F:ATP binding"/>
    <property type="evidence" value="ECO:0007669"/>
    <property type="project" value="UniProtKB-KW"/>
</dbReference>
<dbReference type="Pfam" id="PF02518">
    <property type="entry name" value="HATPase_c"/>
    <property type="match status" value="1"/>
</dbReference>
<comment type="catalytic activity">
    <reaction evidence="1">
        <text>ATP + protein L-histidine = ADP + protein N-phospho-L-histidine.</text>
        <dbReference type="EC" id="2.7.13.3"/>
    </reaction>
</comment>
<dbReference type="Pfam" id="PF00512">
    <property type="entry name" value="HisKA"/>
    <property type="match status" value="1"/>
</dbReference>
<dbReference type="GO" id="GO:0007234">
    <property type="term" value="P:osmosensory signaling via phosphorelay pathway"/>
    <property type="evidence" value="ECO:0007669"/>
    <property type="project" value="TreeGrafter"/>
</dbReference>
<evidence type="ECO:0000256" key="1">
    <source>
        <dbReference type="ARBA" id="ARBA00000085"/>
    </source>
</evidence>
<keyword evidence="10" id="KW-0472">Membrane</keyword>
<dbReference type="PROSITE" id="PS50109">
    <property type="entry name" value="HIS_KIN"/>
    <property type="match status" value="1"/>
</dbReference>
<sequence>MNFRRLAPSLWPLISAMMAGLTAAGLVLLAFDSSLQATFDSRISWSNHAYQQLNYHLGELALAATRTPGQPDAASRERIEILRSSLDNRAQEFRQVQQVEARGPARLDRIEQLFRQGSDRFDPRPLTQAFRESNHLTVQARDHLHALRMELSQQLLRLRLLLVLAGGLTITVSLGLFTRAWAAWRFEQQGRARTEQLQREIHAMASHEMRRPLQQLILAANLLEDERLSEQQRRLLLERLIRATEQLRDLSDLNRLQEVYAEPRLATRVIDLRELLARATRGAARVQLTLTATPVVAEVDPARLEQVIANLLDNALKYAPPETPVRVSLEARPGMAVIAVEDDGPGIPEVERARLFEPFFRGSRQTQAGGLGLGLAIAQRFVKAHGGYITLREPPAGGSRFEVWLPTGSAGARRSRAPRGHSTHEPLSS</sequence>
<evidence type="ECO:0000256" key="8">
    <source>
        <dbReference type="ARBA" id="ARBA00023012"/>
    </source>
</evidence>
<dbReference type="GO" id="GO:0000155">
    <property type="term" value="F:phosphorelay sensor kinase activity"/>
    <property type="evidence" value="ECO:0007669"/>
    <property type="project" value="InterPro"/>
</dbReference>
<dbReference type="SMART" id="SM00387">
    <property type="entry name" value="HATPase_c"/>
    <property type="match status" value="1"/>
</dbReference>
<evidence type="ECO:0000259" key="11">
    <source>
        <dbReference type="PROSITE" id="PS50109"/>
    </source>
</evidence>
<dbReference type="InterPro" id="IPR004358">
    <property type="entry name" value="Sig_transdc_His_kin-like_C"/>
</dbReference>
<keyword evidence="8" id="KW-0902">Two-component regulatory system</keyword>
<accession>A0A841I4C6</accession>
<dbReference type="GO" id="GO:0030295">
    <property type="term" value="F:protein kinase activator activity"/>
    <property type="evidence" value="ECO:0007669"/>
    <property type="project" value="TreeGrafter"/>
</dbReference>
<evidence type="ECO:0000256" key="7">
    <source>
        <dbReference type="ARBA" id="ARBA00022840"/>
    </source>
</evidence>
<feature type="transmembrane region" description="Helical" evidence="10">
    <location>
        <begin position="158"/>
        <end position="184"/>
    </location>
</feature>
<keyword evidence="5" id="KW-0547">Nucleotide-binding</keyword>
<dbReference type="CDD" id="cd00075">
    <property type="entry name" value="HATPase"/>
    <property type="match status" value="1"/>
</dbReference>
<keyword evidence="6 12" id="KW-0418">Kinase</keyword>
<evidence type="ECO:0000313" key="12">
    <source>
        <dbReference type="EMBL" id="MBB6098842.1"/>
    </source>
</evidence>
<feature type="domain" description="Histidine kinase" evidence="11">
    <location>
        <begin position="204"/>
        <end position="409"/>
    </location>
</feature>
<comment type="caution">
    <text evidence="12">The sequence shown here is derived from an EMBL/GenBank/DDBJ whole genome shotgun (WGS) entry which is preliminary data.</text>
</comment>
<dbReference type="SUPFAM" id="SSF47384">
    <property type="entry name" value="Homodimeric domain of signal transducing histidine kinase"/>
    <property type="match status" value="1"/>
</dbReference>
<dbReference type="Gene3D" id="3.30.565.10">
    <property type="entry name" value="Histidine kinase-like ATPase, C-terminal domain"/>
    <property type="match status" value="1"/>
</dbReference>
<organism evidence="12 13">
    <name type="scientific">Deinobacterium chartae</name>
    <dbReference type="NCBI Taxonomy" id="521158"/>
    <lineage>
        <taxon>Bacteria</taxon>
        <taxon>Thermotogati</taxon>
        <taxon>Deinococcota</taxon>
        <taxon>Deinococci</taxon>
        <taxon>Deinococcales</taxon>
        <taxon>Deinococcaceae</taxon>
        <taxon>Deinobacterium</taxon>
    </lineage>
</organism>
<dbReference type="InterPro" id="IPR036890">
    <property type="entry name" value="HATPase_C_sf"/>
</dbReference>
<evidence type="ECO:0000256" key="4">
    <source>
        <dbReference type="ARBA" id="ARBA00022679"/>
    </source>
</evidence>
<gene>
    <name evidence="12" type="ORF">HNR42_002277</name>
</gene>
<dbReference type="PRINTS" id="PR00344">
    <property type="entry name" value="BCTRLSENSOR"/>
</dbReference>
<dbReference type="InterPro" id="IPR003661">
    <property type="entry name" value="HisK_dim/P_dom"/>
</dbReference>
<feature type="region of interest" description="Disordered" evidence="9">
    <location>
        <begin position="409"/>
        <end position="429"/>
    </location>
</feature>